<evidence type="ECO:0000313" key="13">
    <source>
        <dbReference type="Proteomes" id="UP000029385"/>
    </source>
</evidence>
<dbReference type="Proteomes" id="UP000029385">
    <property type="component" value="Unassembled WGS sequence"/>
</dbReference>
<evidence type="ECO:0000313" key="12">
    <source>
        <dbReference type="EMBL" id="KFN44682.1"/>
    </source>
</evidence>
<protein>
    <recommendedName>
        <fullName evidence="8 9">Cell division protein ZipA</fullName>
    </recommendedName>
</protein>
<proteinExistence type="inferred from homology"/>
<dbReference type="eggNOG" id="COG3115">
    <property type="taxonomic scope" value="Bacteria"/>
</dbReference>
<evidence type="ECO:0000256" key="6">
    <source>
        <dbReference type="ARBA" id="ARBA00023136"/>
    </source>
</evidence>
<keyword evidence="13" id="KW-1185">Reference proteome</keyword>
<dbReference type="InterPro" id="IPR036765">
    <property type="entry name" value="ZipA_FtsZ-bd_C_sf"/>
</dbReference>
<comment type="caution">
    <text evidence="12">The sequence shown here is derived from an EMBL/GenBank/DDBJ whole genome shotgun (WGS) entry which is preliminary data.</text>
</comment>
<reference evidence="12 13" key="1">
    <citation type="submission" date="2013-09" db="EMBL/GenBank/DDBJ databases">
        <title>Genome sequencing of Arenimonas oryziterrae.</title>
        <authorList>
            <person name="Chen F."/>
            <person name="Wang G."/>
        </authorList>
    </citation>
    <scope>NUCLEOTIDE SEQUENCE [LARGE SCALE GENOMIC DNA]</scope>
    <source>
        <strain evidence="12 13">YC6267</strain>
    </source>
</reference>
<dbReference type="GO" id="GO:0000917">
    <property type="term" value="P:division septum assembly"/>
    <property type="evidence" value="ECO:0007669"/>
    <property type="project" value="TreeGrafter"/>
</dbReference>
<evidence type="ECO:0000256" key="10">
    <source>
        <dbReference type="SAM" id="MobiDB-lite"/>
    </source>
</evidence>
<name>A0A091AZF0_9GAMM</name>
<keyword evidence="4 8" id="KW-0812">Transmembrane</keyword>
<evidence type="ECO:0000256" key="3">
    <source>
        <dbReference type="ARBA" id="ARBA00022618"/>
    </source>
</evidence>
<organism evidence="12 13">
    <name type="scientific">Arenimonas oryziterrae DSM 21050 = YC6267</name>
    <dbReference type="NCBI Taxonomy" id="1121015"/>
    <lineage>
        <taxon>Bacteria</taxon>
        <taxon>Pseudomonadati</taxon>
        <taxon>Pseudomonadota</taxon>
        <taxon>Gammaproteobacteria</taxon>
        <taxon>Lysobacterales</taxon>
        <taxon>Lysobacteraceae</taxon>
        <taxon>Arenimonas</taxon>
    </lineage>
</organism>
<dbReference type="GO" id="GO:0043093">
    <property type="term" value="P:FtsZ-dependent cytokinesis"/>
    <property type="evidence" value="ECO:0007669"/>
    <property type="project" value="UniProtKB-UniRule"/>
</dbReference>
<evidence type="ECO:0000259" key="11">
    <source>
        <dbReference type="SMART" id="SM00771"/>
    </source>
</evidence>
<dbReference type="HAMAP" id="MF_00509">
    <property type="entry name" value="ZipA"/>
    <property type="match status" value="1"/>
</dbReference>
<feature type="region of interest" description="Disordered" evidence="10">
    <location>
        <begin position="87"/>
        <end position="108"/>
    </location>
</feature>
<feature type="transmembrane region" description="Helical" evidence="8">
    <location>
        <begin position="12"/>
        <end position="29"/>
    </location>
</feature>
<evidence type="ECO:0000256" key="4">
    <source>
        <dbReference type="ARBA" id="ARBA00022692"/>
    </source>
</evidence>
<dbReference type="InterPro" id="IPR011919">
    <property type="entry name" value="Cell_div_ZipA"/>
</dbReference>
<accession>A0A091AZF0</accession>
<evidence type="ECO:0000256" key="8">
    <source>
        <dbReference type="HAMAP-Rule" id="MF_00509"/>
    </source>
</evidence>
<dbReference type="GO" id="GO:0005886">
    <property type="term" value="C:plasma membrane"/>
    <property type="evidence" value="ECO:0007669"/>
    <property type="project" value="UniProtKB-SubCell"/>
</dbReference>
<keyword evidence="3 8" id="KW-0132">Cell division</keyword>
<comment type="similarity">
    <text evidence="8 9">Belongs to the ZipA family.</text>
</comment>
<dbReference type="AlphaFoldDB" id="A0A091AZF0"/>
<evidence type="ECO:0000256" key="5">
    <source>
        <dbReference type="ARBA" id="ARBA00022989"/>
    </source>
</evidence>
<evidence type="ECO:0000256" key="1">
    <source>
        <dbReference type="ARBA" id="ARBA00022475"/>
    </source>
</evidence>
<evidence type="ECO:0000256" key="7">
    <source>
        <dbReference type="ARBA" id="ARBA00023306"/>
    </source>
</evidence>
<keyword evidence="5 8" id="KW-1133">Transmembrane helix</keyword>
<dbReference type="InterPro" id="IPR007449">
    <property type="entry name" value="ZipA_FtsZ-bd_C"/>
</dbReference>
<dbReference type="Gene3D" id="3.30.1400.10">
    <property type="entry name" value="ZipA, C-terminal FtsZ-binding domain"/>
    <property type="match status" value="1"/>
</dbReference>
<feature type="domain" description="ZipA C-terminal FtsZ-binding" evidence="11">
    <location>
        <begin position="116"/>
        <end position="246"/>
    </location>
</feature>
<keyword evidence="7 8" id="KW-0131">Cell cycle</keyword>
<keyword evidence="6 8" id="KW-0472">Membrane</keyword>
<dbReference type="PANTHER" id="PTHR38685:SF1">
    <property type="entry name" value="CELL DIVISION PROTEIN ZIPA"/>
    <property type="match status" value="1"/>
</dbReference>
<dbReference type="NCBIfam" id="TIGR02205">
    <property type="entry name" value="septum_zipA"/>
    <property type="match status" value="1"/>
</dbReference>
<dbReference type="SUPFAM" id="SSF64383">
    <property type="entry name" value="Cell-division protein ZipA, C-terminal domain"/>
    <property type="match status" value="1"/>
</dbReference>
<keyword evidence="1 8" id="KW-1003">Cell membrane</keyword>
<comment type="subunit">
    <text evidence="8">Interacts with FtsZ via their C-terminal domains.</text>
</comment>
<dbReference type="STRING" id="1121015.GCA_000420545_01212"/>
<comment type="function">
    <text evidence="8 9">Essential cell division protein that stabilizes the FtsZ protofilaments by cross-linking them and that serves as a cytoplasmic membrane anchor for the Z ring. Also required for the recruitment to the septal ring of downstream cell division proteins.</text>
</comment>
<comment type="subcellular location">
    <subcellularLocation>
        <location evidence="8">Cell inner membrane</location>
        <topology evidence="8">Single-pass type I membrane protein</topology>
    </subcellularLocation>
    <text evidence="8">Localizes to the Z ring in an FtsZ-dependent manner.</text>
</comment>
<dbReference type="SMART" id="SM00771">
    <property type="entry name" value="ZipA_C"/>
    <property type="match status" value="1"/>
</dbReference>
<dbReference type="PANTHER" id="PTHR38685">
    <property type="entry name" value="CELL DIVISION PROTEIN ZIPA"/>
    <property type="match status" value="1"/>
</dbReference>
<evidence type="ECO:0000256" key="9">
    <source>
        <dbReference type="RuleBase" id="RU003612"/>
    </source>
</evidence>
<feature type="compositionally biased region" description="Low complexity" evidence="10">
    <location>
        <begin position="90"/>
        <end position="101"/>
    </location>
</feature>
<gene>
    <name evidence="8" type="primary">zipA</name>
    <name evidence="12" type="ORF">N789_01330</name>
</gene>
<dbReference type="EMBL" id="AVCI01000001">
    <property type="protein sequence ID" value="KFN44682.1"/>
    <property type="molecule type" value="Genomic_DNA"/>
</dbReference>
<dbReference type="Pfam" id="PF04354">
    <property type="entry name" value="ZipA_C"/>
    <property type="match status" value="1"/>
</dbReference>
<keyword evidence="2 8" id="KW-0997">Cell inner membrane</keyword>
<evidence type="ECO:0000256" key="2">
    <source>
        <dbReference type="ARBA" id="ARBA00022519"/>
    </source>
</evidence>
<dbReference type="GO" id="GO:0032153">
    <property type="term" value="C:cell division site"/>
    <property type="evidence" value="ECO:0007669"/>
    <property type="project" value="UniProtKB-UniRule"/>
</dbReference>
<sequence length="262" mass="28498">MFEGISDTALLRIGIAIAALILMAVIFFSSRKKPEQGKRVPGGKPSDPDRRQEPTLREILESDADIHLGDGEVAQAEFDLLEASLADGGATRTPATPDPATQNRGMQIGARPSADFDKIVSLYVAARAGHALTGPDLVVAAEKAGLIYGHMSIFHRMVDKHPEQGPIFSVANLIKPGSFDLRTIKDLKTPGISFFMTLPGPLSALDAWDTLLPTAQRMAELLDAVLLDEERNALGRQRIANIRDDVRAYDRAREKLNIKPGR</sequence>
<dbReference type="PATRIC" id="fig|1121015.4.peg.263"/>